<dbReference type="HOGENOM" id="CLU_881674_0_0_2"/>
<proteinExistence type="predicted"/>
<sequence length="315" mass="35501">MNEELDKRKIKGVNVDEAEFHAKAEELWGKYELAIIPLRSPLDKSMSKSKRGLLPVDRDWQTRDYDPDPFVKGSRYAKGFYPNLAIATGSPGNHVLLSMDRRELPKLPLSEDLLTKLKKSSEILARGGGRLLKYKREEFPNGIPTIELGKTATLYGNGHYVPVLPSFTVEWDKYEAAYGRNKCGMMMPNFGVVEVSKAELLKVLQCFGETLPEEKESKKISHSYMEDHKENINKFIAACCTVGFGRRVQTTTFVDELNKWCAKNNLAPIDEDRVGNVLNPMGFKRRQARVNGGRARFYEGLSISLDVTSVTTGMA</sequence>
<evidence type="ECO:0000313" key="1">
    <source>
        <dbReference type="EMBL" id="AIF83940.1"/>
    </source>
</evidence>
<dbReference type="AlphaFoldDB" id="A0A075MS50"/>
<protein>
    <submittedName>
        <fullName evidence="1">Uncharacterized protein</fullName>
    </submittedName>
</protein>
<organism evidence="1 2">
    <name type="scientific">Candidatus Nitrososphaera evergladensis SR1</name>
    <dbReference type="NCBI Taxonomy" id="1459636"/>
    <lineage>
        <taxon>Archaea</taxon>
        <taxon>Nitrososphaerota</taxon>
        <taxon>Nitrososphaeria</taxon>
        <taxon>Nitrososphaerales</taxon>
        <taxon>Nitrososphaeraceae</taxon>
        <taxon>Nitrososphaera</taxon>
    </lineage>
</organism>
<dbReference type="EMBL" id="CP007174">
    <property type="protein sequence ID" value="AIF83940.1"/>
    <property type="molecule type" value="Genomic_DNA"/>
</dbReference>
<evidence type="ECO:0000313" key="2">
    <source>
        <dbReference type="Proteomes" id="UP000028194"/>
    </source>
</evidence>
<dbReference type="KEGG" id="nev:NTE_01881"/>
<keyword evidence="2" id="KW-1185">Reference proteome</keyword>
<accession>A0A075MS50</accession>
<dbReference type="RefSeq" id="WP_148700617.1">
    <property type="nucleotide sequence ID" value="NZ_CP007174.1"/>
</dbReference>
<gene>
    <name evidence="1" type="ORF">NTE_01881</name>
</gene>
<reference evidence="1 2" key="1">
    <citation type="journal article" date="2014" name="PLoS ONE">
        <title>Genome Sequence of Candidatus Nitrososphaera evergladensis from Group I.1b Enriched from Everglades Soil Reveals Novel Genomic Features of the Ammonia-Oxidizing Archaea.</title>
        <authorList>
            <person name="Zhalnina K.V."/>
            <person name="Dias R."/>
            <person name="Leonard M.T."/>
            <person name="Dorr de Quadros P."/>
            <person name="Camargo F.A."/>
            <person name="Drew J.C."/>
            <person name="Farmerie W.G."/>
            <person name="Daroub S.H."/>
            <person name="Triplett E.W."/>
        </authorList>
    </citation>
    <scope>NUCLEOTIDE SEQUENCE [LARGE SCALE GENOMIC DNA]</scope>
    <source>
        <strain evidence="1 2">SR1</strain>
    </source>
</reference>
<dbReference type="Proteomes" id="UP000028194">
    <property type="component" value="Chromosome"/>
</dbReference>
<dbReference type="GeneID" id="41597638"/>
<name>A0A075MS50_9ARCH</name>
<dbReference type="STRING" id="1459636.NTE_01881"/>